<feature type="signal peptide" evidence="1">
    <location>
        <begin position="1"/>
        <end position="23"/>
    </location>
</feature>
<feature type="domain" description="AB hydrolase-1" evidence="2">
    <location>
        <begin position="98"/>
        <end position="221"/>
    </location>
</feature>
<keyword evidence="1" id="KW-0732">Signal</keyword>
<evidence type="ECO:0000256" key="1">
    <source>
        <dbReference type="SAM" id="SignalP"/>
    </source>
</evidence>
<evidence type="ECO:0000313" key="4">
    <source>
        <dbReference type="EMBL" id="GAA2126230.1"/>
    </source>
</evidence>
<keyword evidence="5" id="KW-1185">Reference proteome</keyword>
<proteinExistence type="predicted"/>
<dbReference type="InterPro" id="IPR000073">
    <property type="entry name" value="AB_hydrolase_1"/>
</dbReference>
<dbReference type="Gene3D" id="3.40.50.1820">
    <property type="entry name" value="alpha/beta hydrolase"/>
    <property type="match status" value="1"/>
</dbReference>
<accession>A0ABP5K7X4</accession>
<protein>
    <recommendedName>
        <fullName evidence="6">Alpha/beta hydrolase</fullName>
    </recommendedName>
</protein>
<organism evidence="4 5">
    <name type="scientific">Nocardioides bigeumensis</name>
    <dbReference type="NCBI Taxonomy" id="433657"/>
    <lineage>
        <taxon>Bacteria</taxon>
        <taxon>Bacillati</taxon>
        <taxon>Actinomycetota</taxon>
        <taxon>Actinomycetes</taxon>
        <taxon>Propionibacteriales</taxon>
        <taxon>Nocardioidaceae</taxon>
        <taxon>Nocardioides</taxon>
    </lineage>
</organism>
<dbReference type="Proteomes" id="UP001500575">
    <property type="component" value="Unassembled WGS sequence"/>
</dbReference>
<dbReference type="InterPro" id="IPR013595">
    <property type="entry name" value="Pept_S33_TAP-like_C"/>
</dbReference>
<dbReference type="Pfam" id="PF00561">
    <property type="entry name" value="Abhydrolase_1"/>
    <property type="match status" value="1"/>
</dbReference>
<feature type="chain" id="PRO_5047318779" description="Alpha/beta hydrolase" evidence="1">
    <location>
        <begin position="24"/>
        <end position="461"/>
    </location>
</feature>
<dbReference type="SUPFAM" id="SSF53474">
    <property type="entry name" value="alpha/beta-Hydrolases"/>
    <property type="match status" value="1"/>
</dbReference>
<evidence type="ECO:0000259" key="3">
    <source>
        <dbReference type="Pfam" id="PF08386"/>
    </source>
</evidence>
<dbReference type="InterPro" id="IPR029058">
    <property type="entry name" value="AB_hydrolase_fold"/>
</dbReference>
<dbReference type="RefSeq" id="WP_344304020.1">
    <property type="nucleotide sequence ID" value="NZ_BAAAQQ010000011.1"/>
</dbReference>
<dbReference type="EMBL" id="BAAAQQ010000011">
    <property type="protein sequence ID" value="GAA2126230.1"/>
    <property type="molecule type" value="Genomic_DNA"/>
</dbReference>
<evidence type="ECO:0000313" key="5">
    <source>
        <dbReference type="Proteomes" id="UP001500575"/>
    </source>
</evidence>
<feature type="domain" description="Peptidase S33 tripeptidyl aminopeptidase-like C-terminal" evidence="3">
    <location>
        <begin position="365"/>
        <end position="441"/>
    </location>
</feature>
<name>A0ABP5K7X4_9ACTN</name>
<sequence>MSRRAAVAVLCAVLLLTTTGCPGGEDGEPPRAAAGNAWEPQPCPSDVEVLVVPSHSCGWVEAPLGDSAQQVFVVVVEPATPSDDAPILETGTDLGMVPNYAGLAPIAQRTGRRTAIVDLPGTGHSVPSLDCPDAEAVGDVSRDDPVLLDAIGDCRDRLLAEGVDPALMTPARSAEALLAVMDALDEGPWVLMGHGTTSALAVEVARANPARVEAVVMDTPVHAHRGWPARRAALIRAVAAACDGVRRCLRRHGDVRDLWTAARLRARTDPVHLGGRVLDLDLLDRAVRWLVAPVAAGPARLPALLEEAARGRRGPVLEELGAALEEAPPLCVGILPKCSSRRQVVLGAVLSSVCAQGAGAAEYARPCELWGVAEHPDEAAPALEVPVLVLQGAFDPYASPAEVTDVVEKWAPDAHVVVAPDLGHNVLGDECVRSIRSAWLAGNSDRAPEIPACLDEEMRFP</sequence>
<comment type="caution">
    <text evidence="4">The sequence shown here is derived from an EMBL/GenBank/DDBJ whole genome shotgun (WGS) entry which is preliminary data.</text>
</comment>
<gene>
    <name evidence="4" type="ORF">GCM10009843_24580</name>
</gene>
<dbReference type="PROSITE" id="PS51257">
    <property type="entry name" value="PROKAR_LIPOPROTEIN"/>
    <property type="match status" value="1"/>
</dbReference>
<evidence type="ECO:0008006" key="6">
    <source>
        <dbReference type="Google" id="ProtNLM"/>
    </source>
</evidence>
<evidence type="ECO:0000259" key="2">
    <source>
        <dbReference type="Pfam" id="PF00561"/>
    </source>
</evidence>
<reference evidence="5" key="1">
    <citation type="journal article" date="2019" name="Int. J. Syst. Evol. Microbiol.">
        <title>The Global Catalogue of Microorganisms (GCM) 10K type strain sequencing project: providing services to taxonomists for standard genome sequencing and annotation.</title>
        <authorList>
            <consortium name="The Broad Institute Genomics Platform"/>
            <consortium name="The Broad Institute Genome Sequencing Center for Infectious Disease"/>
            <person name="Wu L."/>
            <person name="Ma J."/>
        </authorList>
    </citation>
    <scope>NUCLEOTIDE SEQUENCE [LARGE SCALE GENOMIC DNA]</scope>
    <source>
        <strain evidence="5">JCM 16021</strain>
    </source>
</reference>
<dbReference type="Pfam" id="PF08386">
    <property type="entry name" value="Abhydrolase_4"/>
    <property type="match status" value="1"/>
</dbReference>